<dbReference type="EMBL" id="LDZY01000008">
    <property type="protein sequence ID" value="KLU65358.1"/>
    <property type="molecule type" value="Genomic_DNA"/>
</dbReference>
<gene>
    <name evidence="1" type="ORF">DEAC_c24950</name>
</gene>
<dbReference type="InterPro" id="IPR028185">
    <property type="entry name" value="Imm70"/>
</dbReference>
<reference evidence="1 2" key="1">
    <citation type="submission" date="2015-06" db="EMBL/GenBank/DDBJ databases">
        <title>Draft genome of the moderately acidophilic sulfate reducer Candidatus Desulfosporosinus acididurans strain M1.</title>
        <authorList>
            <person name="Poehlein A."/>
            <person name="Petzsch P."/>
            <person name="Johnson B.D."/>
            <person name="Schloemann M."/>
            <person name="Daniel R."/>
            <person name="Muehling M."/>
        </authorList>
    </citation>
    <scope>NUCLEOTIDE SEQUENCE [LARGE SCALE GENOMIC DNA]</scope>
    <source>
        <strain evidence="1 2">M1</strain>
    </source>
</reference>
<comment type="caution">
    <text evidence="1">The sequence shown here is derived from an EMBL/GenBank/DDBJ whole genome shotgun (WGS) entry which is preliminary data.</text>
</comment>
<sequence length="187" mass="22079">MPIVIAFRNYNQPNPFAQIRMLRRFVAYEEKIVKTMENWKFSSLSKINEVISMAIGFKIDFLSYQAKHRDLFHSFCSTISYYLEPRGWGTEFPYLLIHFYNGKLDWVDVPKLIGELKDIRERLKYIETTDIILDIEDLSERGSLRKRECSNYSNLANCFLVNDGRNLFDVLLKTLENSLIETDKEIA</sequence>
<protein>
    <submittedName>
        <fullName evidence="1">Uncharacterized protein</fullName>
    </submittedName>
</protein>
<accession>A0A0J1FQV1</accession>
<keyword evidence="2" id="KW-1185">Reference proteome</keyword>
<dbReference type="PATRIC" id="fig|476652.3.peg.2606"/>
<proteinExistence type="predicted"/>
<dbReference type="Pfam" id="PF15601">
    <property type="entry name" value="Imm70"/>
    <property type="match status" value="1"/>
</dbReference>
<dbReference type="AlphaFoldDB" id="A0A0J1FQV1"/>
<dbReference type="Proteomes" id="UP000036356">
    <property type="component" value="Unassembled WGS sequence"/>
</dbReference>
<evidence type="ECO:0000313" key="2">
    <source>
        <dbReference type="Proteomes" id="UP000036356"/>
    </source>
</evidence>
<name>A0A0J1FQV1_9FIRM</name>
<evidence type="ECO:0000313" key="1">
    <source>
        <dbReference type="EMBL" id="KLU65358.1"/>
    </source>
</evidence>
<organism evidence="1 2">
    <name type="scientific">Desulfosporosinus acididurans</name>
    <dbReference type="NCBI Taxonomy" id="476652"/>
    <lineage>
        <taxon>Bacteria</taxon>
        <taxon>Bacillati</taxon>
        <taxon>Bacillota</taxon>
        <taxon>Clostridia</taxon>
        <taxon>Eubacteriales</taxon>
        <taxon>Desulfitobacteriaceae</taxon>
        <taxon>Desulfosporosinus</taxon>
    </lineage>
</organism>
<dbReference type="STRING" id="476652.DEAC_c24950"/>